<dbReference type="Gene3D" id="1.20.5.550">
    <property type="entry name" value="Single Helix bin"/>
    <property type="match status" value="1"/>
</dbReference>
<comment type="pathway">
    <text evidence="1 5">Amino-acid degradation; L-proline degradation into L-glutamate; L-glutamate from L-proline: step 2/2.</text>
</comment>
<evidence type="ECO:0000313" key="13">
    <source>
        <dbReference type="EMBL" id="TYP89253.1"/>
    </source>
</evidence>
<dbReference type="Pfam" id="PF00171">
    <property type="entry name" value="Aldedh"/>
    <property type="match status" value="1"/>
</dbReference>
<dbReference type="Gene3D" id="1.20.5.460">
    <property type="entry name" value="Single helix bin"/>
    <property type="match status" value="1"/>
</dbReference>
<dbReference type="PATRIC" id="fig|44574.3.peg.3173"/>
<evidence type="ECO:0000256" key="1">
    <source>
        <dbReference type="ARBA" id="ARBA00004786"/>
    </source>
</evidence>
<proteinExistence type="inferred from homology"/>
<dbReference type="FunFam" id="3.40.309.10:FF:000005">
    <property type="entry name" value="1-pyrroline-5-carboxylate dehydrogenase 1"/>
    <property type="match status" value="1"/>
</dbReference>
<organism evidence="12 14">
    <name type="scientific">Nitrosomonas communis</name>
    <dbReference type="NCBI Taxonomy" id="44574"/>
    <lineage>
        <taxon>Bacteria</taxon>
        <taxon>Pseudomonadati</taxon>
        <taxon>Pseudomonadota</taxon>
        <taxon>Betaproteobacteria</taxon>
        <taxon>Nitrosomonadales</taxon>
        <taxon>Nitrosomonadaceae</taxon>
        <taxon>Nitrosomonas</taxon>
    </lineage>
</organism>
<keyword evidence="5" id="KW-0804">Transcription</keyword>
<evidence type="ECO:0000256" key="5">
    <source>
        <dbReference type="PIRNR" id="PIRNR000197"/>
    </source>
</evidence>
<comment type="pathway">
    <text evidence="5">Amino-acid degradation; L-proline degradation into L-glutamate; L-glutamate from L-proline: step 1/2.</text>
</comment>
<keyword evidence="5" id="KW-0642">Proline metabolism</keyword>
<evidence type="ECO:0000259" key="9">
    <source>
        <dbReference type="Pfam" id="PF01619"/>
    </source>
</evidence>
<feature type="active site" evidence="6">
    <location>
        <position position="824"/>
    </location>
</feature>
<evidence type="ECO:0000256" key="7">
    <source>
        <dbReference type="SAM" id="Coils"/>
    </source>
</evidence>
<keyword evidence="5" id="KW-0805">Transcription regulation</keyword>
<dbReference type="InterPro" id="IPR025703">
    <property type="entry name" value="Bifunct_PutA"/>
</dbReference>
<feature type="domain" description="Proline utilization A proline dehydrogenase N-terminal" evidence="11">
    <location>
        <begin position="11"/>
        <end position="58"/>
    </location>
</feature>
<keyword evidence="5" id="KW-0678">Repressor</keyword>
<gene>
    <name evidence="12" type="ORF">AAW31_13055</name>
    <name evidence="13" type="ORF">BCL69_101828</name>
</gene>
<dbReference type="NCBIfam" id="NF008869">
    <property type="entry name" value="PRK11904.1"/>
    <property type="match status" value="1"/>
</dbReference>
<keyword evidence="5" id="KW-0274">FAD</keyword>
<dbReference type="InterPro" id="IPR016163">
    <property type="entry name" value="Ald_DH_C"/>
</dbReference>
<dbReference type="InterPro" id="IPR015590">
    <property type="entry name" value="Aldehyde_DH_dom"/>
</dbReference>
<dbReference type="AlphaFoldDB" id="A0A0F7KH97"/>
<name>A0A0F7KH97_9PROT</name>
<dbReference type="InterPro" id="IPR024089">
    <property type="entry name" value="PRODH_PutA_dom_I/II"/>
</dbReference>
<comment type="similarity">
    <text evidence="5">In the C-terminal section; belongs to the aldehyde dehydrogenase family.</text>
</comment>
<dbReference type="OrthoDB" id="6187633at2"/>
<keyword evidence="14" id="KW-1185">Reference proteome</keyword>
<protein>
    <recommendedName>
        <fullName evidence="5">Bifunctional protein PutA</fullName>
    </recommendedName>
    <domain>
        <recommendedName>
            <fullName evidence="5">Proline dehydrogenase</fullName>
            <ecNumber evidence="5">1.5.5.2</ecNumber>
        </recommendedName>
        <alternativeName>
            <fullName evidence="5">Proline oxidase</fullName>
        </alternativeName>
    </domain>
    <domain>
        <recommendedName>
            <fullName evidence="5">Delta-1-pyrroline-5-carboxylate dehydrogenase</fullName>
            <shortName evidence="5">P5C dehydrogenase</shortName>
            <ecNumber evidence="5">1.2.1.88</ecNumber>
        </recommendedName>
        <alternativeName>
            <fullName evidence="5">L-glutamate gamma-semialdehyde dehydrogenase</fullName>
        </alternativeName>
    </domain>
</protein>
<dbReference type="Pfam" id="PF18327">
    <property type="entry name" value="PRODH"/>
    <property type="match status" value="1"/>
</dbReference>
<dbReference type="SUPFAM" id="SSF53720">
    <property type="entry name" value="ALDH-like"/>
    <property type="match status" value="1"/>
</dbReference>
<dbReference type="Proteomes" id="UP000034156">
    <property type="component" value="Chromosome"/>
</dbReference>
<dbReference type="EC" id="1.5.5.2" evidence="5"/>
<dbReference type="RefSeq" id="WP_046850553.1">
    <property type="nucleotide sequence ID" value="NZ_CP011451.1"/>
</dbReference>
<dbReference type="PROSITE" id="PS00070">
    <property type="entry name" value="ALDEHYDE_DEHYDR_CYS"/>
    <property type="match status" value="1"/>
</dbReference>
<dbReference type="NCBIfam" id="TIGR01238">
    <property type="entry name" value="D1pyr5carbox3"/>
    <property type="match status" value="1"/>
</dbReference>
<dbReference type="UniPathway" id="UPA00261">
    <property type="reaction ID" value="UER00373"/>
</dbReference>
<feature type="domain" description="Proline dehydrogenase" evidence="9">
    <location>
        <begin position="185"/>
        <end position="477"/>
    </location>
</feature>
<feature type="coiled-coil region" evidence="7">
    <location>
        <begin position="598"/>
        <end position="628"/>
    </location>
</feature>
<evidence type="ECO:0000256" key="4">
    <source>
        <dbReference type="ARBA" id="ARBA00048142"/>
    </source>
</evidence>
<evidence type="ECO:0000259" key="11">
    <source>
        <dbReference type="Pfam" id="PF18327"/>
    </source>
</evidence>
<keyword evidence="5" id="KW-0285">Flavoprotein</keyword>
<feature type="domain" description="Aldehyde dehydrogenase" evidence="8">
    <location>
        <begin position="560"/>
        <end position="1015"/>
    </location>
</feature>
<sequence>MSHDPPFQSLTSVRAAINHAYLCEEAEQLNCLLPFIQLNEREQAQVQALVRHLVNKVRSREWEEGGIGALLHEYDLSSQEGVLLMSLAEALLRIPDTATADRLIQDKLSNAEWERHLGHSSSFFVNASTWGMLLTGRIVRLEESSSLFSRLIGRSGEPVIRLAIKQAMRLISHQFVMGSTLDEALRHSREDRNQRYRYSFDMLGEAALTAADAERYFDHYYHAITVLSEQISPGDLHKHPGISVKLSALHPRYEYTKRQRVLDELSPRILQLAVAAKAANISMTIDAEEAERLDLSLDLFETVYRHELLSGWHGFGLAVQAYQKRAINVIDWLAQLAREGKRQIPVRLVKGAYWDTEIKQAQERGLDGYPVFTRKAATDVSYLACARRLLDHGELFYPQFATHNARTVATLIIMAGQRSFEFQRLHGMGEALYTAVFDEYPQLKCRVYAPVGHYQELLPYLVRRLLENGANSSFVNQIANEQVTVDETITDPLSELERHQQWIPQPRQLYGKERLNSSGINLADSDAQIHLKQALEIASKQLWHAAPIVDGHTLTGRVKTILNPADHTDVVGEVTLADSSAADKALQTAYQAAPEWGNTHASERAARLERAADLLEEQRAELMALIIREGGRTIHDALGEVREAIDFCRYYAAQARHHFVHPAILPGITGESNQLRLTGRGVFICISPWNFPVSIFTGQITAALAAGNSVIAKPAALTPLCGAYMVRLLHEAGVPKKVLHFITGSGSEIGMKLVSDARIAGVAFTGSNSTACQINQALTQGERILPFIAETGGQNGMIVDSSALPEQVVKDVITSAFNSAGQRCSALRVLFLQQEVSEQIIEMLSGAMDELLIGNPIHLSTDIGPIISLSACDELQRHCERMDREARLIKAIPLPQGSEQGSYFAPRIYEIERFSQLQHEVFGPILHIIRYQASYLNEVVDAINHSGYGLTLGIHSRINSIIDYITRHVRCGNTYVNRNMIGAVVGSQPFGGEGLSGTGPKAGGPHYLQRFATERVVTINTAAVGGNVALLSGGGIDKK</sequence>
<comment type="catalytic activity">
    <reaction evidence="4 5">
        <text>L-glutamate 5-semialdehyde + NAD(+) + H2O = L-glutamate + NADH + 2 H(+)</text>
        <dbReference type="Rhea" id="RHEA:30235"/>
        <dbReference type="ChEBI" id="CHEBI:15377"/>
        <dbReference type="ChEBI" id="CHEBI:15378"/>
        <dbReference type="ChEBI" id="CHEBI:29985"/>
        <dbReference type="ChEBI" id="CHEBI:57540"/>
        <dbReference type="ChEBI" id="CHEBI:57945"/>
        <dbReference type="ChEBI" id="CHEBI:58066"/>
        <dbReference type="EC" id="1.2.1.88"/>
    </reaction>
</comment>
<dbReference type="InterPro" id="IPR050485">
    <property type="entry name" value="Proline_metab_enzyme"/>
</dbReference>
<dbReference type="Proteomes" id="UP000324176">
    <property type="component" value="Unassembled WGS sequence"/>
</dbReference>
<reference evidence="12 14" key="2">
    <citation type="journal article" date="2016" name="Genome Announc.">
        <title>Genome Sequence of Nitrosomonas communis Strain Nm2, a Mesophilic Ammonia-Oxidizing Bacterium Isolated from Mediterranean Soil.</title>
        <authorList>
            <person name="Kozlowski J.A."/>
            <person name="Kits K.D."/>
            <person name="Stein L.Y."/>
        </authorList>
    </citation>
    <scope>NUCLEOTIDE SEQUENCE [LARGE SCALE GENOMIC DNA]</scope>
    <source>
        <strain evidence="12 14">Nm2</strain>
    </source>
</reference>
<dbReference type="EMBL" id="VNHT01000018">
    <property type="protein sequence ID" value="TYP89253.1"/>
    <property type="molecule type" value="Genomic_DNA"/>
</dbReference>
<dbReference type="KEGG" id="nco:AAW31_13055"/>
<keyword evidence="2 5" id="KW-0560">Oxidoreductase</keyword>
<dbReference type="Gene3D" id="3.20.20.220">
    <property type="match status" value="1"/>
</dbReference>
<dbReference type="PANTHER" id="PTHR42862:SF1">
    <property type="entry name" value="DELTA-1-PYRROLINE-5-CARBOXYLATE DEHYDROGENASE 2, ISOFORM A-RELATED"/>
    <property type="match status" value="1"/>
</dbReference>
<evidence type="ECO:0000256" key="6">
    <source>
        <dbReference type="PIRSR" id="PIRSR000197-1"/>
    </source>
</evidence>
<evidence type="ECO:0000313" key="15">
    <source>
        <dbReference type="Proteomes" id="UP000324176"/>
    </source>
</evidence>
<dbReference type="Gene3D" id="3.40.605.10">
    <property type="entry name" value="Aldehyde Dehydrogenase, Chain A, domain 1"/>
    <property type="match status" value="1"/>
</dbReference>
<dbReference type="InterPro" id="IPR041349">
    <property type="entry name" value="PRODH"/>
</dbReference>
<keyword evidence="7" id="KW-0175">Coiled coil</keyword>
<dbReference type="SUPFAM" id="SSF51730">
    <property type="entry name" value="FAD-linked oxidoreductase"/>
    <property type="match status" value="1"/>
</dbReference>
<dbReference type="GO" id="GO:0010133">
    <property type="term" value="P:L-proline catabolic process to L-glutamate"/>
    <property type="evidence" value="ECO:0007669"/>
    <property type="project" value="UniProtKB-UniRule"/>
</dbReference>
<dbReference type="CDD" id="cd07125">
    <property type="entry name" value="ALDH_PutA-P5CDH"/>
    <property type="match status" value="1"/>
</dbReference>
<dbReference type="InterPro" id="IPR016161">
    <property type="entry name" value="Ald_DH/histidinol_DH"/>
</dbReference>
<feature type="domain" description="Proline dehydrogenase PutA" evidence="10">
    <location>
        <begin position="67"/>
        <end position="175"/>
    </location>
</feature>
<dbReference type="GO" id="GO:0009898">
    <property type="term" value="C:cytoplasmic side of plasma membrane"/>
    <property type="evidence" value="ECO:0007669"/>
    <property type="project" value="TreeGrafter"/>
</dbReference>
<evidence type="ECO:0000256" key="2">
    <source>
        <dbReference type="ARBA" id="ARBA00023002"/>
    </source>
</evidence>
<dbReference type="Gene3D" id="3.40.309.10">
    <property type="entry name" value="Aldehyde Dehydrogenase, Chain A, domain 2"/>
    <property type="match status" value="1"/>
</dbReference>
<dbReference type="InterPro" id="IPR016160">
    <property type="entry name" value="Ald_DH_CS_CYS"/>
</dbReference>
<evidence type="ECO:0000259" key="8">
    <source>
        <dbReference type="Pfam" id="PF00171"/>
    </source>
</evidence>
<evidence type="ECO:0000256" key="3">
    <source>
        <dbReference type="ARBA" id="ARBA00023027"/>
    </source>
</evidence>
<dbReference type="PIRSF" id="PIRSF000197">
    <property type="entry name" value="Bifunct_PutA"/>
    <property type="match status" value="1"/>
</dbReference>
<comment type="similarity">
    <text evidence="5">In the N-terminal section; belongs to the proline dehydrogenase family.</text>
</comment>
<keyword evidence="5" id="KW-0238">DNA-binding</keyword>
<evidence type="ECO:0000259" key="10">
    <source>
        <dbReference type="Pfam" id="PF14850"/>
    </source>
</evidence>
<reference evidence="13 15" key="3">
    <citation type="submission" date="2019-07" db="EMBL/GenBank/DDBJ databases">
        <title>Active sludge and wastewater microbial communities from Klosterneuburg, Austria.</title>
        <authorList>
            <person name="Wagner M."/>
        </authorList>
    </citation>
    <scope>NUCLEOTIDE SEQUENCE [LARGE SCALE GENOMIC DNA]</scope>
    <source>
        <strain evidence="13 15">Nm2</strain>
    </source>
</reference>
<dbReference type="InterPro" id="IPR002872">
    <property type="entry name" value="Proline_DH_dom"/>
</dbReference>
<dbReference type="InterPro" id="IPR016162">
    <property type="entry name" value="Ald_DH_N"/>
</dbReference>
<dbReference type="GO" id="GO:0003842">
    <property type="term" value="F:L-glutamate gamma-semialdehyde dehydrogenase activity"/>
    <property type="evidence" value="ECO:0007669"/>
    <property type="project" value="UniProtKB-UniRule"/>
</dbReference>
<dbReference type="GO" id="GO:0004657">
    <property type="term" value="F:proline dehydrogenase activity"/>
    <property type="evidence" value="ECO:0007669"/>
    <property type="project" value="UniProtKB-UniRule"/>
</dbReference>
<dbReference type="PANTHER" id="PTHR42862">
    <property type="entry name" value="DELTA-1-PYRROLINE-5-CARBOXYLATE DEHYDROGENASE 1, ISOFORM A-RELATED"/>
    <property type="match status" value="1"/>
</dbReference>
<keyword evidence="3 5" id="KW-0520">NAD</keyword>
<reference evidence="14" key="1">
    <citation type="submission" date="2015-05" db="EMBL/GenBank/DDBJ databases">
        <title>Draft genome of Nitrosomonas communis strain Nm2.</title>
        <authorList>
            <person name="Kozlowski J.A."/>
            <person name="Kits K.D."/>
            <person name="Stein L.Y."/>
        </authorList>
    </citation>
    <scope>NUCLEOTIDE SEQUENCE [LARGE SCALE GENOMIC DNA]</scope>
    <source>
        <strain evidence="14">Nm2</strain>
    </source>
</reference>
<comment type="function">
    <text evidence="5">Oxidizes proline to glutamate for use as a carbon and nitrogen source.</text>
</comment>
<dbReference type="InterPro" id="IPR029041">
    <property type="entry name" value="FAD-linked_oxidoreductase-like"/>
</dbReference>
<dbReference type="Pfam" id="PF14850">
    <property type="entry name" value="Pro_dh-DNA_bdg"/>
    <property type="match status" value="1"/>
</dbReference>
<accession>A0A0F7KH97</accession>
<dbReference type="GO" id="GO:0003700">
    <property type="term" value="F:DNA-binding transcription factor activity"/>
    <property type="evidence" value="ECO:0007669"/>
    <property type="project" value="InterPro"/>
</dbReference>
<feature type="active site" evidence="6">
    <location>
        <position position="790"/>
    </location>
</feature>
<dbReference type="Pfam" id="PF01619">
    <property type="entry name" value="Pro_dh"/>
    <property type="match status" value="1"/>
</dbReference>
<evidence type="ECO:0000313" key="12">
    <source>
        <dbReference type="EMBL" id="AKH38513.1"/>
    </source>
</evidence>
<comment type="catalytic activity">
    <reaction evidence="5">
        <text>L-proline + a quinone = (S)-1-pyrroline-5-carboxylate + a quinol + H(+)</text>
        <dbReference type="Rhea" id="RHEA:23784"/>
        <dbReference type="ChEBI" id="CHEBI:15378"/>
        <dbReference type="ChEBI" id="CHEBI:17388"/>
        <dbReference type="ChEBI" id="CHEBI:24646"/>
        <dbReference type="ChEBI" id="CHEBI:60039"/>
        <dbReference type="ChEBI" id="CHEBI:132124"/>
        <dbReference type="EC" id="1.5.5.2"/>
    </reaction>
</comment>
<dbReference type="SUPFAM" id="SSF81935">
    <property type="entry name" value="N-terminal domain of bifunctional PutA protein"/>
    <property type="match status" value="1"/>
</dbReference>
<dbReference type="EMBL" id="CP011451">
    <property type="protein sequence ID" value="AKH38513.1"/>
    <property type="molecule type" value="Genomic_DNA"/>
</dbReference>
<evidence type="ECO:0000313" key="14">
    <source>
        <dbReference type="Proteomes" id="UP000034156"/>
    </source>
</evidence>
<dbReference type="GO" id="GO:0003677">
    <property type="term" value="F:DNA binding"/>
    <property type="evidence" value="ECO:0007669"/>
    <property type="project" value="UniProtKB-KW"/>
</dbReference>
<comment type="cofactor">
    <cofactor evidence="5">
        <name>FAD</name>
        <dbReference type="ChEBI" id="CHEBI:57692"/>
    </cofactor>
</comment>
<dbReference type="InterPro" id="IPR005933">
    <property type="entry name" value="PutA_C"/>
</dbReference>
<dbReference type="InterPro" id="IPR024082">
    <property type="entry name" value="PRODH_PutA_dom_II"/>
</dbReference>
<dbReference type="InterPro" id="IPR024090">
    <property type="entry name" value="PRODH_PutA_dom_I"/>
</dbReference>
<dbReference type="EC" id="1.2.1.88" evidence="5"/>